<proteinExistence type="predicted"/>
<keyword evidence="2" id="KW-1185">Reference proteome</keyword>
<accession>A0A1M5XF11</accession>
<reference evidence="1 2" key="1">
    <citation type="submission" date="2016-11" db="EMBL/GenBank/DDBJ databases">
        <authorList>
            <person name="Jaros S."/>
            <person name="Januszkiewicz K."/>
            <person name="Wedrychowicz H."/>
        </authorList>
    </citation>
    <scope>NUCLEOTIDE SEQUENCE [LARGE SCALE GENOMIC DNA]</scope>
    <source>
        <strain evidence="1 2">DSM 29431</strain>
    </source>
</reference>
<dbReference type="EMBL" id="FQXC01000006">
    <property type="protein sequence ID" value="SHH98465.1"/>
    <property type="molecule type" value="Genomic_DNA"/>
</dbReference>
<dbReference type="STRING" id="996342.SAMN05443551_3910"/>
<dbReference type="RefSeq" id="WP_178346929.1">
    <property type="nucleotide sequence ID" value="NZ_FQXC01000006.1"/>
</dbReference>
<evidence type="ECO:0000313" key="2">
    <source>
        <dbReference type="Proteomes" id="UP000184221"/>
    </source>
</evidence>
<name>A0A1M5XF11_9RHOB</name>
<gene>
    <name evidence="1" type="ORF">SAMN05443551_3910</name>
</gene>
<dbReference type="Proteomes" id="UP000184221">
    <property type="component" value="Unassembled WGS sequence"/>
</dbReference>
<evidence type="ECO:0000313" key="1">
    <source>
        <dbReference type="EMBL" id="SHH98465.1"/>
    </source>
</evidence>
<dbReference type="AlphaFoldDB" id="A0A1M5XF11"/>
<organism evidence="1 2">
    <name type="scientific">Marivita hallyeonensis</name>
    <dbReference type="NCBI Taxonomy" id="996342"/>
    <lineage>
        <taxon>Bacteria</taxon>
        <taxon>Pseudomonadati</taxon>
        <taxon>Pseudomonadota</taxon>
        <taxon>Alphaproteobacteria</taxon>
        <taxon>Rhodobacterales</taxon>
        <taxon>Roseobacteraceae</taxon>
        <taxon>Marivita</taxon>
    </lineage>
</organism>
<sequence>MSRSAKFVASVVAASKEELPILPFQRGAARRAMFARIKAEAANVPDRKRA</sequence>
<protein>
    <submittedName>
        <fullName evidence="1">Uncharacterized protein</fullName>
    </submittedName>
</protein>